<dbReference type="EMBL" id="VICG01000001">
    <property type="protein sequence ID" value="KAA8576270.1"/>
    <property type="molecule type" value="Genomic_DNA"/>
</dbReference>
<name>A0A5M9K5S6_MONFR</name>
<sequence length="82" mass="9512">MGWMGERIVLGTRFEVGAVTTRVVRGDGLNEVVVIFGVYGHLFISSSWGYQSKARQNSKKELMYNQRIKILKKKKEICKQRY</sequence>
<comment type="caution">
    <text evidence="1">The sequence shown here is derived from an EMBL/GenBank/DDBJ whole genome shotgun (WGS) entry which is preliminary data.</text>
</comment>
<protein>
    <submittedName>
        <fullName evidence="1">Uncharacterized protein</fullName>
    </submittedName>
</protein>
<evidence type="ECO:0000313" key="1">
    <source>
        <dbReference type="EMBL" id="KAA8576270.1"/>
    </source>
</evidence>
<dbReference type="Proteomes" id="UP000322873">
    <property type="component" value="Unassembled WGS sequence"/>
</dbReference>
<accession>A0A5M9K5S6</accession>
<keyword evidence="2" id="KW-1185">Reference proteome</keyword>
<proteinExistence type="predicted"/>
<reference evidence="1 2" key="1">
    <citation type="submission" date="2019-06" db="EMBL/GenBank/DDBJ databases">
        <title>Genome Sequence of the Brown Rot Fungal Pathogen Monilinia fructicola.</title>
        <authorList>
            <person name="De Miccolis Angelini R.M."/>
            <person name="Landi L."/>
            <person name="Abate D."/>
            <person name="Pollastro S."/>
            <person name="Romanazzi G."/>
            <person name="Faretra F."/>
        </authorList>
    </citation>
    <scope>NUCLEOTIDE SEQUENCE [LARGE SCALE GENOMIC DNA]</scope>
    <source>
        <strain evidence="1 2">Mfrc123</strain>
    </source>
</reference>
<dbReference type="AlphaFoldDB" id="A0A5M9K5S6"/>
<gene>
    <name evidence="1" type="ORF">EYC84_006414</name>
</gene>
<organism evidence="1 2">
    <name type="scientific">Monilinia fructicola</name>
    <name type="common">Brown rot fungus</name>
    <name type="synonym">Ciboria fructicola</name>
    <dbReference type="NCBI Taxonomy" id="38448"/>
    <lineage>
        <taxon>Eukaryota</taxon>
        <taxon>Fungi</taxon>
        <taxon>Dikarya</taxon>
        <taxon>Ascomycota</taxon>
        <taxon>Pezizomycotina</taxon>
        <taxon>Leotiomycetes</taxon>
        <taxon>Helotiales</taxon>
        <taxon>Sclerotiniaceae</taxon>
        <taxon>Monilinia</taxon>
    </lineage>
</organism>
<evidence type="ECO:0000313" key="2">
    <source>
        <dbReference type="Proteomes" id="UP000322873"/>
    </source>
</evidence>